<keyword evidence="1" id="KW-1133">Transmembrane helix</keyword>
<evidence type="ECO:0000313" key="2">
    <source>
        <dbReference type="EMBL" id="OPF17815.1"/>
    </source>
</evidence>
<organism evidence="2 3">
    <name type="scientific">Microcystis aeruginosa KW</name>
    <dbReference type="NCBI Taxonomy" id="1960155"/>
    <lineage>
        <taxon>Bacteria</taxon>
        <taxon>Bacillati</taxon>
        <taxon>Cyanobacteriota</taxon>
        <taxon>Cyanophyceae</taxon>
        <taxon>Oscillatoriophycideae</taxon>
        <taxon>Chroococcales</taxon>
        <taxon>Microcystaceae</taxon>
        <taxon>Microcystis</taxon>
    </lineage>
</organism>
<dbReference type="EMBL" id="MVGR01000004">
    <property type="protein sequence ID" value="OPF17815.1"/>
    <property type="molecule type" value="Genomic_DNA"/>
</dbReference>
<evidence type="ECO:0000256" key="1">
    <source>
        <dbReference type="SAM" id="Phobius"/>
    </source>
</evidence>
<feature type="transmembrane region" description="Helical" evidence="1">
    <location>
        <begin position="61"/>
        <end position="83"/>
    </location>
</feature>
<gene>
    <name evidence="2" type="ORF">B1L04_18185</name>
</gene>
<accession>A0A1V4BUE3</accession>
<dbReference type="AlphaFoldDB" id="A0A1V4BUE3"/>
<evidence type="ECO:0000313" key="3">
    <source>
        <dbReference type="Proteomes" id="UP000189835"/>
    </source>
</evidence>
<dbReference type="RefSeq" id="WP_079208856.1">
    <property type="nucleotide sequence ID" value="NZ_MVGR01000004.1"/>
</dbReference>
<dbReference type="Proteomes" id="UP000189835">
    <property type="component" value="Unassembled WGS sequence"/>
</dbReference>
<protein>
    <submittedName>
        <fullName evidence="2">Uncharacterized protein</fullName>
    </submittedName>
</protein>
<comment type="caution">
    <text evidence="2">The sequence shown here is derived from an EMBL/GenBank/DDBJ whole genome shotgun (WGS) entry which is preliminary data.</text>
</comment>
<reference evidence="2 3" key="1">
    <citation type="submission" date="2017-02" db="EMBL/GenBank/DDBJ databases">
        <title>Genome sequence of Microcystis aeruginosa KW.</title>
        <authorList>
            <person name="Oh H.-M."/>
            <person name="Ahn C.-Y."/>
            <person name="Jeong H."/>
            <person name="Srivastava A."/>
            <person name="Lee H.-G."/>
            <person name="Kang S.-R."/>
        </authorList>
    </citation>
    <scope>NUCLEOTIDE SEQUENCE [LARGE SCALE GENOMIC DNA]</scope>
    <source>
        <strain evidence="2 3">KW</strain>
    </source>
</reference>
<proteinExistence type="predicted"/>
<keyword evidence="1" id="KW-0472">Membrane</keyword>
<keyword evidence="1" id="KW-0812">Transmembrane</keyword>
<name>A0A1V4BUE3_MICAE</name>
<sequence>MTIIFCEDCKNPISDKAKQCPHCGCPVTQGNKFISSVLNVARKKIEEKAEKANKQSSIQTVFESVLGIIFLLFVFSSCVYRLGYPYTCEQAKQQLAEAESKLSQRFKESERISDLVDITNSPEMLDKIDSKRSVYKKCYK</sequence>